<dbReference type="FunFam" id="3.40.50.720:FF:000080">
    <property type="entry name" value="Thiazole biosynthesis adenylyltransferase ThiF"/>
    <property type="match status" value="1"/>
</dbReference>
<dbReference type="Proteomes" id="UP000469125">
    <property type="component" value="Unassembled WGS sequence"/>
</dbReference>
<comment type="similarity">
    <text evidence="1">Belongs to the HesA/MoeB/ThiF family.</text>
</comment>
<organism evidence="3 4">
    <name type="scientific">Ornithinibacillus caprae</name>
    <dbReference type="NCBI Taxonomy" id="2678566"/>
    <lineage>
        <taxon>Bacteria</taxon>
        <taxon>Bacillati</taxon>
        <taxon>Bacillota</taxon>
        <taxon>Bacilli</taxon>
        <taxon>Bacillales</taxon>
        <taxon>Bacillaceae</taxon>
        <taxon>Ornithinibacillus</taxon>
    </lineage>
</organism>
<evidence type="ECO:0000313" key="4">
    <source>
        <dbReference type="Proteomes" id="UP000469125"/>
    </source>
</evidence>
<dbReference type="AlphaFoldDB" id="A0A6N8FLA6"/>
<reference evidence="3 4" key="1">
    <citation type="submission" date="2019-11" db="EMBL/GenBank/DDBJ databases">
        <authorList>
            <person name="Li X."/>
        </authorList>
    </citation>
    <scope>NUCLEOTIDE SEQUENCE [LARGE SCALE GENOMIC DNA]</scope>
    <source>
        <strain evidence="3 4">L9</strain>
    </source>
</reference>
<dbReference type="GO" id="GO:0042292">
    <property type="term" value="F:URM1 activating enzyme activity"/>
    <property type="evidence" value="ECO:0007669"/>
    <property type="project" value="TreeGrafter"/>
</dbReference>
<evidence type="ECO:0000313" key="3">
    <source>
        <dbReference type="EMBL" id="MUK90430.1"/>
    </source>
</evidence>
<dbReference type="InterPro" id="IPR035985">
    <property type="entry name" value="Ubiquitin-activating_enz"/>
</dbReference>
<name>A0A6N8FLA6_9BACI</name>
<accession>A0A6N8FLA6</accession>
<dbReference type="InterPro" id="IPR000594">
    <property type="entry name" value="ThiF_NAD_FAD-bd"/>
</dbReference>
<dbReference type="GO" id="GO:0002143">
    <property type="term" value="P:tRNA wobble position uridine thiolation"/>
    <property type="evidence" value="ECO:0007669"/>
    <property type="project" value="TreeGrafter"/>
</dbReference>
<comment type="caution">
    <text evidence="3">The sequence shown here is derived from an EMBL/GenBank/DDBJ whole genome shotgun (WGS) entry which is preliminary data.</text>
</comment>
<evidence type="ECO:0000256" key="1">
    <source>
        <dbReference type="ARBA" id="ARBA00009919"/>
    </source>
</evidence>
<dbReference type="PANTHER" id="PTHR10953:SF102">
    <property type="entry name" value="ADENYLYLTRANSFERASE AND SULFURTRANSFERASE MOCS3"/>
    <property type="match status" value="1"/>
</dbReference>
<dbReference type="GO" id="GO:0032447">
    <property type="term" value="P:protein urmylation"/>
    <property type="evidence" value="ECO:0007669"/>
    <property type="project" value="TreeGrafter"/>
</dbReference>
<dbReference type="GO" id="GO:0005737">
    <property type="term" value="C:cytoplasm"/>
    <property type="evidence" value="ECO:0007669"/>
    <property type="project" value="TreeGrafter"/>
</dbReference>
<sequence length="336" mass="38029">MTDRYSRQELFKPIGKHGQQKMEAKHVLILGCGALGSANAEGLARAGIRKLTIIDRDYVEQSNLQRQQLFTEQDWLEQIPKAVAAKTRLQAINSTIKIEAYVLDASYASLEPLLKDVDLVIDATDNFDTRLMMNDLMQKLEKPWIFGSCVGSTGMSYTILPNVTPCLQCILDATPISGATCDSVGIIYPTVQMVVAHQQAEALKLLVEDFQALRTKMVTFDLWNNYYHTMNMERAKKNECPSCGENPTYRYLDYENQTKTEILCGRNTVQIRNKRHVSMVELAKRLTSVGKVKQNDFLVSVEYDSYRVVFFQDGRALIHGTNSIDAAKKIYYQLTG</sequence>
<gene>
    <name evidence="3" type="ORF">GMD78_18890</name>
</gene>
<keyword evidence="4" id="KW-1185">Reference proteome</keyword>
<dbReference type="GO" id="GO:0004792">
    <property type="term" value="F:thiosulfate-cyanide sulfurtransferase activity"/>
    <property type="evidence" value="ECO:0007669"/>
    <property type="project" value="TreeGrafter"/>
</dbReference>
<dbReference type="EMBL" id="WOCA01000021">
    <property type="protein sequence ID" value="MUK90430.1"/>
    <property type="molecule type" value="Genomic_DNA"/>
</dbReference>
<dbReference type="RefSeq" id="WP_155671216.1">
    <property type="nucleotide sequence ID" value="NZ_WOCA01000021.1"/>
</dbReference>
<evidence type="ECO:0000259" key="2">
    <source>
        <dbReference type="Pfam" id="PF00899"/>
    </source>
</evidence>
<dbReference type="Pfam" id="PF00899">
    <property type="entry name" value="ThiF"/>
    <property type="match status" value="1"/>
</dbReference>
<dbReference type="PANTHER" id="PTHR10953">
    <property type="entry name" value="UBIQUITIN-ACTIVATING ENZYME E1"/>
    <property type="match status" value="1"/>
</dbReference>
<dbReference type="NCBIfam" id="NF009123">
    <property type="entry name" value="PRK12475.1"/>
    <property type="match status" value="1"/>
</dbReference>
<protein>
    <submittedName>
        <fullName evidence="3">Thiamine biosynthesis protein MoeB</fullName>
    </submittedName>
</protein>
<dbReference type="CDD" id="cd00757">
    <property type="entry name" value="ThiF_MoeB_HesA_family"/>
    <property type="match status" value="1"/>
</dbReference>
<dbReference type="SUPFAM" id="SSF69572">
    <property type="entry name" value="Activating enzymes of the ubiquitin-like proteins"/>
    <property type="match status" value="1"/>
</dbReference>
<proteinExistence type="inferred from homology"/>
<dbReference type="InterPro" id="IPR045886">
    <property type="entry name" value="ThiF/MoeB/HesA"/>
</dbReference>
<dbReference type="Gene3D" id="3.40.50.720">
    <property type="entry name" value="NAD(P)-binding Rossmann-like Domain"/>
    <property type="match status" value="1"/>
</dbReference>
<dbReference type="GO" id="GO:0016779">
    <property type="term" value="F:nucleotidyltransferase activity"/>
    <property type="evidence" value="ECO:0007669"/>
    <property type="project" value="TreeGrafter"/>
</dbReference>
<feature type="domain" description="THIF-type NAD/FAD binding fold" evidence="2">
    <location>
        <begin position="5"/>
        <end position="241"/>
    </location>
</feature>